<reference evidence="2" key="1">
    <citation type="journal article" date="2021" name="Environ. Microbiol.">
        <title>New insights into the diversity and evolution of the archaeal mobilome from three complete genomes of Saccharolobus shibatae.</title>
        <authorList>
            <person name="Medvedeva S."/>
            <person name="Brandt D."/>
            <person name="Cvirkaite-Krupovic V."/>
            <person name="Liu Y."/>
            <person name="Severinov K."/>
            <person name="Ishino S."/>
            <person name="Ishino Y."/>
            <person name="Prangishvili D."/>
            <person name="Kalinowski J."/>
            <person name="Krupovic M."/>
        </authorList>
    </citation>
    <scope>NUCLEOTIDE SEQUENCE</scope>
    <source>
        <strain evidence="2">B12</strain>
    </source>
</reference>
<name>A0A8F5BMZ1_SACSH</name>
<dbReference type="KEGG" id="sshi:J5U23_01125"/>
<dbReference type="AlphaFoldDB" id="A0A8F5BMZ1"/>
<dbReference type="PANTHER" id="PTHR46564:SF1">
    <property type="entry name" value="TRANSPOSASE"/>
    <property type="match status" value="1"/>
</dbReference>
<evidence type="ECO:0000256" key="1">
    <source>
        <dbReference type="SAM" id="Phobius"/>
    </source>
</evidence>
<keyword evidence="1" id="KW-0472">Membrane</keyword>
<gene>
    <name evidence="2" type="ORF">J5U23_01125</name>
</gene>
<dbReference type="PANTHER" id="PTHR46564">
    <property type="entry name" value="TRANSPOSASE"/>
    <property type="match status" value="1"/>
</dbReference>
<dbReference type="EMBL" id="CP077717">
    <property type="protein sequence ID" value="QXJ28257.1"/>
    <property type="molecule type" value="Genomic_DNA"/>
</dbReference>
<sequence>MKLSYVTACRIARKRLKILHKTIFNKKRRFNADLKDRLKGVIKKGIKVLFTDKSGIHHDPSRRLGLYDVPVDYPIKKLNILACIPLFNGVPCFISTYSNVNSRVFVEFLLLLRNSGPIVLILDIVHFLVSAKRI</sequence>
<keyword evidence="1" id="KW-1133">Transmembrane helix</keyword>
<keyword evidence="1" id="KW-0812">Transmembrane</keyword>
<evidence type="ECO:0000313" key="2">
    <source>
        <dbReference type="EMBL" id="QXJ28257.1"/>
    </source>
</evidence>
<dbReference type="Proteomes" id="UP000694018">
    <property type="component" value="Chromosome"/>
</dbReference>
<protein>
    <submittedName>
        <fullName evidence="2">Uncharacterized protein</fullName>
    </submittedName>
</protein>
<feature type="transmembrane region" description="Helical" evidence="1">
    <location>
        <begin position="78"/>
        <end position="98"/>
    </location>
</feature>
<organism evidence="2 3">
    <name type="scientific">Saccharolobus shibatae (strain ATCC 51178 / DSM 5389 / JCM 8931 / NBRC 15437 / B12)</name>
    <name type="common">Sulfolobus shibatae</name>
    <dbReference type="NCBI Taxonomy" id="523848"/>
    <lineage>
        <taxon>Archaea</taxon>
        <taxon>Thermoproteota</taxon>
        <taxon>Thermoprotei</taxon>
        <taxon>Sulfolobales</taxon>
        <taxon>Sulfolobaceae</taxon>
        <taxon>Saccharolobus</taxon>
    </lineage>
</organism>
<proteinExistence type="predicted"/>
<feature type="transmembrane region" description="Helical" evidence="1">
    <location>
        <begin position="110"/>
        <end position="129"/>
    </location>
</feature>
<accession>A0A8F5BMZ1</accession>
<evidence type="ECO:0000313" key="3">
    <source>
        <dbReference type="Proteomes" id="UP000694018"/>
    </source>
</evidence>